<evidence type="ECO:0000313" key="2">
    <source>
        <dbReference type="Proteomes" id="UP000000305"/>
    </source>
</evidence>
<sequence length="128" mass="14458">MERNVLDDRKSLDLKAEVTDALTLCQRTDLLLTDWEWECLSGALQLLQSCQFLTADLSSSSYPSVSKVLPSSKILKDKLAALTATNYHDALIVMSSNLRRNIMERLADYRSNAIHLISIYLDPRLSIL</sequence>
<protein>
    <submittedName>
        <fullName evidence="1">Uncharacterized protein</fullName>
    </submittedName>
</protein>
<accession>E9GPT8</accession>
<dbReference type="AlphaFoldDB" id="E9GPT8"/>
<keyword evidence="2" id="KW-1185">Reference proteome</keyword>
<dbReference type="InParanoid" id="E9GPT8"/>
<gene>
    <name evidence="1" type="ORF">DAPPUDRAFT_246178</name>
</gene>
<dbReference type="SUPFAM" id="SSF53098">
    <property type="entry name" value="Ribonuclease H-like"/>
    <property type="match status" value="1"/>
</dbReference>
<dbReference type="KEGG" id="dpx:DAPPUDRAFT_246178"/>
<evidence type="ECO:0000313" key="1">
    <source>
        <dbReference type="EMBL" id="EFX78532.1"/>
    </source>
</evidence>
<proteinExistence type="predicted"/>
<dbReference type="InterPro" id="IPR012337">
    <property type="entry name" value="RNaseH-like_sf"/>
</dbReference>
<dbReference type="HOGENOM" id="CLU_1961805_0_0_1"/>
<dbReference type="EMBL" id="GL732557">
    <property type="protein sequence ID" value="EFX78532.1"/>
    <property type="molecule type" value="Genomic_DNA"/>
</dbReference>
<organism evidence="1 2">
    <name type="scientific">Daphnia pulex</name>
    <name type="common">Water flea</name>
    <dbReference type="NCBI Taxonomy" id="6669"/>
    <lineage>
        <taxon>Eukaryota</taxon>
        <taxon>Metazoa</taxon>
        <taxon>Ecdysozoa</taxon>
        <taxon>Arthropoda</taxon>
        <taxon>Crustacea</taxon>
        <taxon>Branchiopoda</taxon>
        <taxon>Diplostraca</taxon>
        <taxon>Cladocera</taxon>
        <taxon>Anomopoda</taxon>
        <taxon>Daphniidae</taxon>
        <taxon>Daphnia</taxon>
    </lineage>
</organism>
<dbReference type="Proteomes" id="UP000000305">
    <property type="component" value="Unassembled WGS sequence"/>
</dbReference>
<name>E9GPT8_DAPPU</name>
<reference evidence="1 2" key="1">
    <citation type="journal article" date="2011" name="Science">
        <title>The ecoresponsive genome of Daphnia pulex.</title>
        <authorList>
            <person name="Colbourne J.K."/>
            <person name="Pfrender M.E."/>
            <person name="Gilbert D."/>
            <person name="Thomas W.K."/>
            <person name="Tucker A."/>
            <person name="Oakley T.H."/>
            <person name="Tokishita S."/>
            <person name="Aerts A."/>
            <person name="Arnold G.J."/>
            <person name="Basu M.K."/>
            <person name="Bauer D.J."/>
            <person name="Caceres C.E."/>
            <person name="Carmel L."/>
            <person name="Casola C."/>
            <person name="Choi J.H."/>
            <person name="Detter J.C."/>
            <person name="Dong Q."/>
            <person name="Dusheyko S."/>
            <person name="Eads B.D."/>
            <person name="Frohlich T."/>
            <person name="Geiler-Samerotte K.A."/>
            <person name="Gerlach D."/>
            <person name="Hatcher P."/>
            <person name="Jogdeo S."/>
            <person name="Krijgsveld J."/>
            <person name="Kriventseva E.V."/>
            <person name="Kultz D."/>
            <person name="Laforsch C."/>
            <person name="Lindquist E."/>
            <person name="Lopez J."/>
            <person name="Manak J.R."/>
            <person name="Muller J."/>
            <person name="Pangilinan J."/>
            <person name="Patwardhan R.P."/>
            <person name="Pitluck S."/>
            <person name="Pritham E.J."/>
            <person name="Rechtsteiner A."/>
            <person name="Rho M."/>
            <person name="Rogozin I.B."/>
            <person name="Sakarya O."/>
            <person name="Salamov A."/>
            <person name="Schaack S."/>
            <person name="Shapiro H."/>
            <person name="Shiga Y."/>
            <person name="Skalitzky C."/>
            <person name="Smith Z."/>
            <person name="Souvorov A."/>
            <person name="Sung W."/>
            <person name="Tang Z."/>
            <person name="Tsuchiya D."/>
            <person name="Tu H."/>
            <person name="Vos H."/>
            <person name="Wang M."/>
            <person name="Wolf Y.I."/>
            <person name="Yamagata H."/>
            <person name="Yamada T."/>
            <person name="Ye Y."/>
            <person name="Shaw J.R."/>
            <person name="Andrews J."/>
            <person name="Crease T.J."/>
            <person name="Tang H."/>
            <person name="Lucas S.M."/>
            <person name="Robertson H.M."/>
            <person name="Bork P."/>
            <person name="Koonin E.V."/>
            <person name="Zdobnov E.M."/>
            <person name="Grigoriev I.V."/>
            <person name="Lynch M."/>
            <person name="Boore J.L."/>
        </authorList>
    </citation>
    <scope>NUCLEOTIDE SEQUENCE [LARGE SCALE GENOMIC DNA]</scope>
</reference>
<dbReference type="OrthoDB" id="10381176at2759"/>